<dbReference type="Pfam" id="PF01796">
    <property type="entry name" value="OB_ChsH2_C"/>
    <property type="match status" value="1"/>
</dbReference>
<name>A0A653A8Y4_UNCDX</name>
<evidence type="ECO:0000313" key="3">
    <source>
        <dbReference type="EMBL" id="VBB44480.1"/>
    </source>
</evidence>
<dbReference type="Pfam" id="PF12172">
    <property type="entry name" value="zf-ChsH2"/>
    <property type="match status" value="1"/>
</dbReference>
<feature type="domain" description="ChsH2 rubredoxin-like zinc ribbon" evidence="2">
    <location>
        <begin position="21"/>
        <end position="52"/>
    </location>
</feature>
<dbReference type="AlphaFoldDB" id="A0A653A8Y4"/>
<feature type="domain" description="ChsH2 C-terminal OB-fold" evidence="1">
    <location>
        <begin position="58"/>
        <end position="123"/>
    </location>
</feature>
<dbReference type="SUPFAM" id="SSF50249">
    <property type="entry name" value="Nucleic acid-binding proteins"/>
    <property type="match status" value="1"/>
</dbReference>
<dbReference type="InterPro" id="IPR022002">
    <property type="entry name" value="ChsH2_Znr"/>
</dbReference>
<dbReference type="InterPro" id="IPR052513">
    <property type="entry name" value="Thioester_dehydratase-like"/>
</dbReference>
<dbReference type="InterPro" id="IPR012340">
    <property type="entry name" value="NA-bd_OB-fold"/>
</dbReference>
<proteinExistence type="predicted"/>
<dbReference type="PANTHER" id="PTHR34075:SF5">
    <property type="entry name" value="BLR3430 PROTEIN"/>
    <property type="match status" value="1"/>
</dbReference>
<dbReference type="InterPro" id="IPR002878">
    <property type="entry name" value="ChsH2_C"/>
</dbReference>
<protein>
    <recommendedName>
        <fullName evidence="4">Zn-ribbon domain-containing OB-fold protein</fullName>
    </recommendedName>
</protein>
<evidence type="ECO:0000259" key="1">
    <source>
        <dbReference type="Pfam" id="PF01796"/>
    </source>
</evidence>
<evidence type="ECO:0008006" key="4">
    <source>
        <dbReference type="Google" id="ProtNLM"/>
    </source>
</evidence>
<dbReference type="PANTHER" id="PTHR34075">
    <property type="entry name" value="BLR3430 PROTEIN"/>
    <property type="match status" value="1"/>
</dbReference>
<gene>
    <name evidence="3" type="ORF">TRIP_B330584</name>
</gene>
<dbReference type="Gene3D" id="6.10.30.10">
    <property type="match status" value="1"/>
</dbReference>
<evidence type="ECO:0000259" key="2">
    <source>
        <dbReference type="Pfam" id="PF12172"/>
    </source>
</evidence>
<dbReference type="EMBL" id="UPXX01000027">
    <property type="protein sequence ID" value="VBB44480.1"/>
    <property type="molecule type" value="Genomic_DNA"/>
</dbReference>
<reference evidence="3" key="1">
    <citation type="submission" date="2018-07" db="EMBL/GenBank/DDBJ databases">
        <authorList>
            <consortium name="Genoscope - CEA"/>
            <person name="William W."/>
        </authorList>
    </citation>
    <scope>NUCLEOTIDE SEQUENCE</scope>
    <source>
        <strain evidence="3">IK1</strain>
    </source>
</reference>
<sequence length="140" mass="15740">MKPAMPGKILPQPNADTRPFWDFCRRHELRFQKCAACGHLRWPASFLCPMCYEKAAEWVQSEGKGTVYSYVVYHQAFHPAFAGDIPYVTAVIALEEGPHFLSAIVGCAPEAVHCGMPVELTWEDVGEGFSLPKFKPIQQR</sequence>
<accession>A0A653A8Y4</accession>
<organism evidence="3">
    <name type="scientific">Uncultured Desulfatiglans sp</name>
    <dbReference type="NCBI Taxonomy" id="1748965"/>
    <lineage>
        <taxon>Bacteria</taxon>
        <taxon>Pseudomonadati</taxon>
        <taxon>Thermodesulfobacteriota</taxon>
        <taxon>Desulfobacteria</taxon>
        <taxon>Desulfatiglandales</taxon>
        <taxon>Desulfatiglandaceae</taxon>
        <taxon>Desulfatiglans</taxon>
        <taxon>environmental samples</taxon>
    </lineage>
</organism>